<dbReference type="CDD" id="cd00154">
    <property type="entry name" value="Rab"/>
    <property type="match status" value="1"/>
</dbReference>
<dbReference type="SMART" id="SM00173">
    <property type="entry name" value="RAS"/>
    <property type="match status" value="1"/>
</dbReference>
<evidence type="ECO:0000313" key="3">
    <source>
        <dbReference type="EMBL" id="QIW98301.1"/>
    </source>
</evidence>
<proteinExistence type="inferred from homology"/>
<organism evidence="3 4">
    <name type="scientific">Peltaster fructicola</name>
    <dbReference type="NCBI Taxonomy" id="286661"/>
    <lineage>
        <taxon>Eukaryota</taxon>
        <taxon>Fungi</taxon>
        <taxon>Dikarya</taxon>
        <taxon>Ascomycota</taxon>
        <taxon>Pezizomycotina</taxon>
        <taxon>Dothideomycetes</taxon>
        <taxon>Dothideomycetes incertae sedis</taxon>
        <taxon>Peltaster</taxon>
    </lineage>
</organism>
<dbReference type="SMART" id="SM00174">
    <property type="entry name" value="RHO"/>
    <property type="match status" value="1"/>
</dbReference>
<dbReference type="Proteomes" id="UP000503462">
    <property type="component" value="Chromosome 2"/>
</dbReference>
<dbReference type="PRINTS" id="PR00449">
    <property type="entry name" value="RASTRNSFRMNG"/>
</dbReference>
<name>A0A6H0XU64_9PEZI</name>
<dbReference type="Gene3D" id="3.40.50.300">
    <property type="entry name" value="P-loop containing nucleotide triphosphate hydrolases"/>
    <property type="match status" value="1"/>
</dbReference>
<dbReference type="InterPro" id="IPR027417">
    <property type="entry name" value="P-loop_NTPase"/>
</dbReference>
<protein>
    <recommendedName>
        <fullName evidence="5">GTP-binding protein ypt4</fullName>
    </recommendedName>
</protein>
<reference evidence="3 4" key="1">
    <citation type="journal article" date="2016" name="Sci. Rep.">
        <title>Peltaster fructicola genome reveals evolution from an invasive phytopathogen to an ectophytic parasite.</title>
        <authorList>
            <person name="Xu C."/>
            <person name="Chen H."/>
            <person name="Gleason M.L."/>
            <person name="Xu J.R."/>
            <person name="Liu H."/>
            <person name="Zhang R."/>
            <person name="Sun G."/>
        </authorList>
    </citation>
    <scope>NUCLEOTIDE SEQUENCE [LARGE SCALE GENOMIC DNA]</scope>
    <source>
        <strain evidence="3 4">LNHT1506</strain>
    </source>
</reference>
<dbReference type="Pfam" id="PF00071">
    <property type="entry name" value="Ras"/>
    <property type="match status" value="1"/>
</dbReference>
<evidence type="ECO:0000256" key="2">
    <source>
        <dbReference type="SAM" id="MobiDB-lite"/>
    </source>
</evidence>
<dbReference type="SUPFAM" id="SSF52540">
    <property type="entry name" value="P-loop containing nucleoside triphosphate hydrolases"/>
    <property type="match status" value="1"/>
</dbReference>
<evidence type="ECO:0008006" key="5">
    <source>
        <dbReference type="Google" id="ProtNLM"/>
    </source>
</evidence>
<accession>A0A6H0XU64</accession>
<dbReference type="GO" id="GO:0003924">
    <property type="term" value="F:GTPase activity"/>
    <property type="evidence" value="ECO:0007669"/>
    <property type="project" value="InterPro"/>
</dbReference>
<dbReference type="PANTHER" id="PTHR47979">
    <property type="entry name" value="DRAB11-RELATED"/>
    <property type="match status" value="1"/>
</dbReference>
<feature type="region of interest" description="Disordered" evidence="2">
    <location>
        <begin position="1"/>
        <end position="23"/>
    </location>
</feature>
<dbReference type="AlphaFoldDB" id="A0A6H0XU64"/>
<dbReference type="EMBL" id="CP051140">
    <property type="protein sequence ID" value="QIW98301.1"/>
    <property type="molecule type" value="Genomic_DNA"/>
</dbReference>
<dbReference type="GO" id="GO:0005525">
    <property type="term" value="F:GTP binding"/>
    <property type="evidence" value="ECO:0007669"/>
    <property type="project" value="InterPro"/>
</dbReference>
<evidence type="ECO:0000313" key="4">
    <source>
        <dbReference type="Proteomes" id="UP000503462"/>
    </source>
</evidence>
<evidence type="ECO:0000256" key="1">
    <source>
        <dbReference type="ARBA" id="ARBA00006270"/>
    </source>
</evidence>
<dbReference type="InterPro" id="IPR001806">
    <property type="entry name" value="Small_GTPase"/>
</dbReference>
<dbReference type="SMART" id="SM00175">
    <property type="entry name" value="RAB"/>
    <property type="match status" value="1"/>
</dbReference>
<keyword evidence="4" id="KW-1185">Reference proteome</keyword>
<dbReference type="InterPro" id="IPR005225">
    <property type="entry name" value="Small_GTP-bd"/>
</dbReference>
<sequence length="309" mass="33686">MARIRGGSVASSKSRETDTDVPNGQEMASMYDYLAKVILLGPSGCGKSCLLHRFMKGEWRTLSSQTIGVEFASKIVKIGTQGQRKRIKLQLWDTAGTERFRSVSRSYYRGAAGAILVYDVSNYGSFSQLPTFLNDAKALASPQLTVVLAGNKSDLAQPSTTSILDEPESIPSTFSSTFEPTLSSQQRATVSETGRAVPQAVAANWSSQNRLAASMEVSALDGSGVDEVFNKLARTILTKIELGEIDPDDPRSGIQYGDADYYRYDDGSSIRSGVAAEAYGSTRRRKRGGLQEWGDVFKLNRRRNSARCC</sequence>
<dbReference type="NCBIfam" id="TIGR00231">
    <property type="entry name" value="small_GTP"/>
    <property type="match status" value="1"/>
</dbReference>
<dbReference type="InterPro" id="IPR050209">
    <property type="entry name" value="Rab_GTPases_membrane_traffic"/>
</dbReference>
<comment type="similarity">
    <text evidence="1">Belongs to the small GTPase superfamily. Rab family.</text>
</comment>
<dbReference type="OrthoDB" id="9989112at2759"/>
<dbReference type="PROSITE" id="PS51419">
    <property type="entry name" value="RAB"/>
    <property type="match status" value="1"/>
</dbReference>
<dbReference type="PROSITE" id="PS51421">
    <property type="entry name" value="RAS"/>
    <property type="match status" value="1"/>
</dbReference>
<gene>
    <name evidence="3" type="ORF">AMS68_003819</name>
</gene>